<protein>
    <recommendedName>
        <fullName evidence="1">diguanylate cyclase</fullName>
        <ecNumber evidence="1">2.7.7.65</ecNumber>
    </recommendedName>
</protein>
<dbReference type="InterPro" id="IPR029787">
    <property type="entry name" value="Nucleotide_cyclase"/>
</dbReference>
<comment type="catalytic activity">
    <reaction evidence="2">
        <text>2 GTP = 3',3'-c-di-GMP + 2 diphosphate</text>
        <dbReference type="Rhea" id="RHEA:24898"/>
        <dbReference type="ChEBI" id="CHEBI:33019"/>
        <dbReference type="ChEBI" id="CHEBI:37565"/>
        <dbReference type="ChEBI" id="CHEBI:58805"/>
        <dbReference type="EC" id="2.7.7.65"/>
    </reaction>
</comment>
<dbReference type="EC" id="2.7.7.65" evidence="1"/>
<proteinExistence type="predicted"/>
<feature type="domain" description="GGDEF" evidence="4">
    <location>
        <begin position="360"/>
        <end position="495"/>
    </location>
</feature>
<dbReference type="PANTHER" id="PTHR45138:SF9">
    <property type="entry name" value="DIGUANYLATE CYCLASE DGCM-RELATED"/>
    <property type="match status" value="1"/>
</dbReference>
<dbReference type="PROSITE" id="PS50887">
    <property type="entry name" value="GGDEF"/>
    <property type="match status" value="1"/>
</dbReference>
<comment type="caution">
    <text evidence="5">The sequence shown here is derived from an EMBL/GenBank/DDBJ whole genome shotgun (WGS) entry which is preliminary data.</text>
</comment>
<feature type="transmembrane region" description="Helical" evidence="3">
    <location>
        <begin position="128"/>
        <end position="152"/>
    </location>
</feature>
<dbReference type="InterPro" id="IPR000160">
    <property type="entry name" value="GGDEF_dom"/>
</dbReference>
<evidence type="ECO:0000313" key="5">
    <source>
        <dbReference type="EMBL" id="MCQ8278295.1"/>
    </source>
</evidence>
<name>A0ABT1W7A4_9PROT</name>
<dbReference type="PANTHER" id="PTHR45138">
    <property type="entry name" value="REGULATORY COMPONENTS OF SENSORY TRANSDUCTION SYSTEM"/>
    <property type="match status" value="1"/>
</dbReference>
<dbReference type="Proteomes" id="UP001524587">
    <property type="component" value="Unassembled WGS sequence"/>
</dbReference>
<keyword evidence="6" id="KW-1185">Reference proteome</keyword>
<dbReference type="InterPro" id="IPR050469">
    <property type="entry name" value="Diguanylate_Cyclase"/>
</dbReference>
<keyword evidence="3" id="KW-1133">Transmembrane helix</keyword>
<organism evidence="5 6">
    <name type="scientific">Endosaccharibacter trunci</name>
    <dbReference type="NCBI Taxonomy" id="2812733"/>
    <lineage>
        <taxon>Bacteria</taxon>
        <taxon>Pseudomonadati</taxon>
        <taxon>Pseudomonadota</taxon>
        <taxon>Alphaproteobacteria</taxon>
        <taxon>Acetobacterales</taxon>
        <taxon>Acetobacteraceae</taxon>
        <taxon>Endosaccharibacter</taxon>
    </lineage>
</organism>
<dbReference type="CDD" id="cd01949">
    <property type="entry name" value="GGDEF"/>
    <property type="match status" value="1"/>
</dbReference>
<dbReference type="Gene3D" id="3.30.70.270">
    <property type="match status" value="1"/>
</dbReference>
<feature type="transmembrane region" description="Helical" evidence="3">
    <location>
        <begin position="96"/>
        <end position="116"/>
    </location>
</feature>
<evidence type="ECO:0000259" key="4">
    <source>
        <dbReference type="PROSITE" id="PS50887"/>
    </source>
</evidence>
<dbReference type="InterPro" id="IPR043128">
    <property type="entry name" value="Rev_trsase/Diguanyl_cyclase"/>
</dbReference>
<reference evidence="5 6" key="1">
    <citation type="submission" date="2022-06" db="EMBL/GenBank/DDBJ databases">
        <title>Endosaccharibacter gen. nov., sp. nov., endophytic bacteria isolated from sugarcane.</title>
        <authorList>
            <person name="Pitiwittayakul N."/>
            <person name="Yukphan P."/>
            <person name="Charoenyingcharoen P."/>
            <person name="Tanasupawat S."/>
        </authorList>
    </citation>
    <scope>NUCLEOTIDE SEQUENCE [LARGE SCALE GENOMIC DNA]</scope>
    <source>
        <strain evidence="5 6">KSS8</strain>
    </source>
</reference>
<gene>
    <name evidence="5" type="ORF">NFI95_07510</name>
</gene>
<dbReference type="SUPFAM" id="SSF55073">
    <property type="entry name" value="Nucleotide cyclase"/>
    <property type="match status" value="1"/>
</dbReference>
<feature type="transmembrane region" description="Helical" evidence="3">
    <location>
        <begin position="61"/>
        <end position="84"/>
    </location>
</feature>
<dbReference type="Pfam" id="PF00990">
    <property type="entry name" value="GGDEF"/>
    <property type="match status" value="1"/>
</dbReference>
<feature type="transmembrane region" description="Helical" evidence="3">
    <location>
        <begin position="261"/>
        <end position="283"/>
    </location>
</feature>
<keyword evidence="3" id="KW-0812">Transmembrane</keyword>
<evidence type="ECO:0000256" key="2">
    <source>
        <dbReference type="ARBA" id="ARBA00034247"/>
    </source>
</evidence>
<evidence type="ECO:0000256" key="1">
    <source>
        <dbReference type="ARBA" id="ARBA00012528"/>
    </source>
</evidence>
<dbReference type="RefSeq" id="WP_422863762.1">
    <property type="nucleotide sequence ID" value="NZ_JAMSKV010000005.1"/>
</dbReference>
<dbReference type="EMBL" id="JAMSKV010000005">
    <property type="protein sequence ID" value="MCQ8278295.1"/>
    <property type="molecule type" value="Genomic_DNA"/>
</dbReference>
<keyword evidence="3" id="KW-0472">Membrane</keyword>
<sequence>MLTTAWRSWLCLSLVFMGLHVAAILLDTTGAGLLNYPFLIADPLIALVAIWRLASGSRSTVLIAWMLLGAGLLIDCAGTVSAAWADAVMHSSPFVADLSGFLYLAYGIAVIAALALPDRPGLVRRLAWIDVVQCILAAFLLYIAVFSAVPFLDKTVLPVSSERLIELLNCENLALLSIATLRVMGRSHSPQRAAFDRAALLFLMLFAVTSAIYNKLGLDSGFVPTLVPVMLDLSFLSLLFLRAAKPDPEPQPEQTRRPLTLLVDGATPAFFTLLLMWLSMSIVNEKFDAGAIAMTIALALMVVRSAITESHHLEAQDALALARDRLLHLTLHDDLTEIANRRAFQNQMAEQWNDPGRRGGLLALLLIDIDHFKTINDRLGHDSGDTCLRMVARALDRTLSKADGTVFRYGGEEFAALLPGATIARAGQIGESLRIAVAQLAIPNRTATGDRVTISIGIAAGRYGRGSSSRLIASADRALYEAKAGGRNRVTIDREPAES</sequence>
<feature type="transmembrane region" description="Helical" evidence="3">
    <location>
        <begin position="33"/>
        <end position="54"/>
    </location>
</feature>
<evidence type="ECO:0000313" key="6">
    <source>
        <dbReference type="Proteomes" id="UP001524587"/>
    </source>
</evidence>
<accession>A0ABT1W7A4</accession>
<evidence type="ECO:0000256" key="3">
    <source>
        <dbReference type="SAM" id="Phobius"/>
    </source>
</evidence>
<dbReference type="SMART" id="SM00267">
    <property type="entry name" value="GGDEF"/>
    <property type="match status" value="1"/>
</dbReference>
<dbReference type="NCBIfam" id="TIGR00254">
    <property type="entry name" value="GGDEF"/>
    <property type="match status" value="1"/>
</dbReference>
<feature type="transmembrane region" description="Helical" evidence="3">
    <location>
        <begin position="222"/>
        <end position="241"/>
    </location>
</feature>
<feature type="transmembrane region" description="Helical" evidence="3">
    <location>
        <begin position="197"/>
        <end position="216"/>
    </location>
</feature>